<dbReference type="AlphaFoldDB" id="G3NWM4"/>
<proteinExistence type="predicted"/>
<organism evidence="1">
    <name type="scientific">Gasterosteus aculeatus</name>
    <name type="common">Three-spined stickleback</name>
    <dbReference type="NCBI Taxonomy" id="69293"/>
    <lineage>
        <taxon>Eukaryota</taxon>
        <taxon>Metazoa</taxon>
        <taxon>Chordata</taxon>
        <taxon>Craniata</taxon>
        <taxon>Vertebrata</taxon>
        <taxon>Euteleostomi</taxon>
        <taxon>Actinopterygii</taxon>
        <taxon>Neopterygii</taxon>
        <taxon>Teleostei</taxon>
        <taxon>Neoteleostei</taxon>
        <taxon>Acanthomorphata</taxon>
        <taxon>Eupercaria</taxon>
        <taxon>Perciformes</taxon>
        <taxon>Cottioidei</taxon>
        <taxon>Gasterosteales</taxon>
        <taxon>Gasterosteidae</taxon>
        <taxon>Gasterosteus</taxon>
    </lineage>
</organism>
<reference evidence="1" key="2">
    <citation type="submission" date="2024-04" db="UniProtKB">
        <authorList>
            <consortium name="Ensembl"/>
        </authorList>
    </citation>
    <scope>IDENTIFICATION</scope>
</reference>
<accession>G3NWM4</accession>
<dbReference type="Bgee" id="ENSGACG00000007355">
    <property type="expression patterns" value="Expressed in camera-type eye and 13 other cell types or tissues"/>
</dbReference>
<sequence length="103" mass="11329">MAGYAGGFPLNRPLMPAPDAPHHRCAGRPLPLRTSCLVLAGRSPGLEEPPLYNPVRPPFPLLGLSVPPFSHFLWSFLSFISSLSLFTTQLPVRSCIIFLLFPF</sequence>
<reference evidence="1" key="1">
    <citation type="submission" date="2006-01" db="EMBL/GenBank/DDBJ databases">
        <authorList>
            <person name="Lindblad-Toh K."/>
            <person name="Mauceli E."/>
            <person name="Grabherr M."/>
            <person name="Chang J.L."/>
            <person name="Lander E.S."/>
        </authorList>
    </citation>
    <scope>NUCLEOTIDE SEQUENCE [LARGE SCALE GENOMIC DNA]</scope>
</reference>
<protein>
    <submittedName>
        <fullName evidence="1">Uncharacterized protein</fullName>
    </submittedName>
</protein>
<evidence type="ECO:0000313" key="1">
    <source>
        <dbReference type="Ensembl" id="ENSGACP00000009743.1"/>
    </source>
</evidence>
<name>G3NWM4_GASAC</name>
<dbReference type="Ensembl" id="ENSGACT00000009763.1">
    <property type="protein sequence ID" value="ENSGACP00000009743.1"/>
    <property type="gene ID" value="ENSGACG00000007355.1"/>
</dbReference>